<name>A0ABQ5VC76_9PROT</name>
<organism evidence="1 2">
    <name type="scientific">Algimonas ampicilliniresistens</name>
    <dbReference type="NCBI Taxonomy" id="1298735"/>
    <lineage>
        <taxon>Bacteria</taxon>
        <taxon>Pseudomonadati</taxon>
        <taxon>Pseudomonadota</taxon>
        <taxon>Alphaproteobacteria</taxon>
        <taxon>Maricaulales</taxon>
        <taxon>Robiginitomaculaceae</taxon>
        <taxon>Algimonas</taxon>
    </lineage>
</organism>
<dbReference type="EMBL" id="BSNK01000002">
    <property type="protein sequence ID" value="GLQ24687.1"/>
    <property type="molecule type" value="Genomic_DNA"/>
</dbReference>
<comment type="caution">
    <text evidence="1">The sequence shown here is derived from an EMBL/GenBank/DDBJ whole genome shotgun (WGS) entry which is preliminary data.</text>
</comment>
<evidence type="ECO:0000313" key="2">
    <source>
        <dbReference type="Proteomes" id="UP001161391"/>
    </source>
</evidence>
<reference evidence="1" key="2">
    <citation type="submission" date="2023-01" db="EMBL/GenBank/DDBJ databases">
        <title>Draft genome sequence of Algimonas ampicilliniresistens strain NBRC 108219.</title>
        <authorList>
            <person name="Sun Q."/>
            <person name="Mori K."/>
        </authorList>
    </citation>
    <scope>NUCLEOTIDE SEQUENCE</scope>
    <source>
        <strain evidence="1">NBRC 108219</strain>
    </source>
</reference>
<proteinExistence type="predicted"/>
<keyword evidence="2" id="KW-1185">Reference proteome</keyword>
<sequence length="286" mass="32003">MTDLSDFERAANDALLIRLISAETDIEAAATDLERTTILREWVYANTNFALHTYQTFNIVKDWHKLVHPRDGTVSVGAHIGAHIRNEVGDMCGHIAWVLQRVYELWGYEAGIGDWSVPGLVSHTYTVVKIKSESEWVWQIQDSTYDFAILQNDRPIDIIKVLAELCAGQADALTVKTGSSHRSRKVLLHPEEIDNVSENPNFYVSSTPKHAGDTLLVFESGEKWADISQGDLGRQIGKYIADSFGLPADAIYAMILFETMPTEEITSLAGEMLRLLFEKTGYKSPT</sequence>
<accession>A0ABQ5VC76</accession>
<protein>
    <submittedName>
        <fullName evidence="1">Uncharacterized protein</fullName>
    </submittedName>
</protein>
<dbReference type="RefSeq" id="WP_284391392.1">
    <property type="nucleotide sequence ID" value="NZ_BSNK01000002.1"/>
</dbReference>
<reference evidence="1" key="1">
    <citation type="journal article" date="2014" name="Int. J. Syst. Evol. Microbiol.">
        <title>Complete genome of a new Firmicutes species belonging to the dominant human colonic microbiota ('Ruminococcus bicirculans') reveals two chromosomes and a selective capacity to utilize plant glucans.</title>
        <authorList>
            <consortium name="NISC Comparative Sequencing Program"/>
            <person name="Wegmann U."/>
            <person name="Louis P."/>
            <person name="Goesmann A."/>
            <person name="Henrissat B."/>
            <person name="Duncan S.H."/>
            <person name="Flint H.J."/>
        </authorList>
    </citation>
    <scope>NUCLEOTIDE SEQUENCE</scope>
    <source>
        <strain evidence="1">NBRC 108219</strain>
    </source>
</reference>
<evidence type="ECO:0000313" key="1">
    <source>
        <dbReference type="EMBL" id="GLQ24687.1"/>
    </source>
</evidence>
<gene>
    <name evidence="1" type="ORF">GCM10007853_25610</name>
</gene>
<dbReference type="Proteomes" id="UP001161391">
    <property type="component" value="Unassembled WGS sequence"/>
</dbReference>